<evidence type="ECO:0000259" key="1">
    <source>
        <dbReference type="Pfam" id="PF22693"/>
    </source>
</evidence>
<dbReference type="AlphaFoldDB" id="A0A8H3X713"/>
<reference evidence="2 3" key="1">
    <citation type="journal article" date="2019" name="Environ. Microbiol.">
        <title>At the nexus of three kingdoms: the genome of the mycorrhizal fungus Gigaspora margarita provides insights into plant, endobacterial and fungal interactions.</title>
        <authorList>
            <person name="Venice F."/>
            <person name="Ghignone S."/>
            <person name="Salvioli di Fossalunga A."/>
            <person name="Amselem J."/>
            <person name="Novero M."/>
            <person name="Xianan X."/>
            <person name="Sedzielewska Toro K."/>
            <person name="Morin E."/>
            <person name="Lipzen A."/>
            <person name="Grigoriev I.V."/>
            <person name="Henrissat B."/>
            <person name="Martin F.M."/>
            <person name="Bonfante P."/>
        </authorList>
    </citation>
    <scope>NUCLEOTIDE SEQUENCE [LARGE SCALE GENOMIC DNA]</scope>
    <source>
        <strain evidence="2 3">BEG34</strain>
    </source>
</reference>
<organism evidence="2 3">
    <name type="scientific">Gigaspora margarita</name>
    <dbReference type="NCBI Taxonomy" id="4874"/>
    <lineage>
        <taxon>Eukaryota</taxon>
        <taxon>Fungi</taxon>
        <taxon>Fungi incertae sedis</taxon>
        <taxon>Mucoromycota</taxon>
        <taxon>Glomeromycotina</taxon>
        <taxon>Glomeromycetes</taxon>
        <taxon>Diversisporales</taxon>
        <taxon>Gigasporaceae</taxon>
        <taxon>Gigaspora</taxon>
    </lineage>
</organism>
<proteinExistence type="predicted"/>
<name>A0A8H3X713_GIGMA</name>
<protein>
    <submittedName>
        <fullName evidence="2">Hsp70 family protein</fullName>
    </submittedName>
</protein>
<evidence type="ECO:0000313" key="3">
    <source>
        <dbReference type="Proteomes" id="UP000439903"/>
    </source>
</evidence>
<dbReference type="InterPro" id="IPR054586">
    <property type="entry name" value="MACPF_1_fungal"/>
</dbReference>
<dbReference type="EMBL" id="WTPW01001733">
    <property type="protein sequence ID" value="KAF0417813.1"/>
    <property type="molecule type" value="Genomic_DNA"/>
</dbReference>
<dbReference type="Pfam" id="PF22693">
    <property type="entry name" value="MACPF_1"/>
    <property type="match status" value="1"/>
</dbReference>
<sequence length="734" mass="84458">MDVGNENENMNVNNKNKSINDDGMIQFIVIKTYKINSDLSKKHVERLIPQNKLDNVRTMLLKKKESDSDDFHMGSNCRFLHFSRDNAEIKPNDESKFNLLEIIEKRDDNYFLHIVQNSEFDLAQLRFEKGFKFNKDGSITNAPFQAFKINIDEINIEEKNEHYDKVYVCNHETTVKCKRPLIFDVKLSTACSELVSTSIGFSHENSDQTHTQHITYTKRKCELVVRGALPILKKNISVEKNFVEDVKKVLNDTNQNDKINKLHEISEKYGHFYVRRLIFGGAIIKNEEHTKNSVEHFKVKATNVNAQVDVGIAANSLKAGVNAGVKAGHSSEDTRNNYNDNTNNIEAIIGGTDYSKDDENPWRQSLNDPTTWKIIGYEEAYSLFDLLDDELKKDVLNVMGHQILEARVDELSFNIREHEKNKNPLIHKLLITNKMIDMHKCNILASIMSEKTNVFSLHVEYIGGNKNRPIIVVHHIQQEKKANWFNNQDNQIKIKLGWVIIGPPTDFGFSIQYPLALKSGTHRVLEENDYHIIKNCGMFGTCALEAANIVPQSNNRSDTRAATSRKIVDPTKSPYVIGNYLTRKESLCQESLCQDSTRLFIYDIKNKKRVTDGNILKQLVLYSCTVDETSSRQIDDFFGEMKFNWIKGRNKKILYSSKEFKISNNNLILVNQIFDHDDCKNCKPRGFVNAISGKIFYGSLNTEQMNIEDMVGSIVYLSIPPKFIDKEEYNLFRF</sequence>
<accession>A0A8H3X713</accession>
<dbReference type="Proteomes" id="UP000439903">
    <property type="component" value="Unassembled WGS sequence"/>
</dbReference>
<evidence type="ECO:0000313" key="2">
    <source>
        <dbReference type="EMBL" id="KAF0417813.1"/>
    </source>
</evidence>
<feature type="domain" description="MACPF-like" evidence="1">
    <location>
        <begin position="197"/>
        <end position="395"/>
    </location>
</feature>
<keyword evidence="3" id="KW-1185">Reference proteome</keyword>
<dbReference type="OrthoDB" id="2429285at2759"/>
<comment type="caution">
    <text evidence="2">The sequence shown here is derived from an EMBL/GenBank/DDBJ whole genome shotgun (WGS) entry which is preliminary data.</text>
</comment>
<gene>
    <name evidence="2" type="ORF">F8M41_007319</name>
</gene>